<dbReference type="GO" id="GO:0051603">
    <property type="term" value="P:proteolysis involved in protein catabolic process"/>
    <property type="evidence" value="ECO:0007669"/>
    <property type="project" value="TreeGrafter"/>
</dbReference>
<keyword evidence="7" id="KW-0472">Membrane</keyword>
<dbReference type="CDD" id="cd07332">
    <property type="entry name" value="M48C_Oma1_like"/>
    <property type="match status" value="1"/>
</dbReference>
<dbReference type="InterPro" id="IPR001915">
    <property type="entry name" value="Peptidase_M48"/>
</dbReference>
<comment type="caution">
    <text evidence="9">The sequence shown here is derived from an EMBL/GenBank/DDBJ whole genome shotgun (WGS) entry which is preliminary data.</text>
</comment>
<keyword evidence="7" id="KW-1133">Transmembrane helix</keyword>
<evidence type="ECO:0000256" key="6">
    <source>
        <dbReference type="RuleBase" id="RU003983"/>
    </source>
</evidence>
<keyword evidence="7" id="KW-0812">Transmembrane</keyword>
<dbReference type="EMBL" id="PGTO01000006">
    <property type="protein sequence ID" value="RAU22111.1"/>
    <property type="molecule type" value="Genomic_DNA"/>
</dbReference>
<proteinExistence type="inferred from homology"/>
<dbReference type="InterPro" id="IPR051156">
    <property type="entry name" value="Mito/Outer_Membr_Metalloprot"/>
</dbReference>
<evidence type="ECO:0000313" key="10">
    <source>
        <dbReference type="Proteomes" id="UP000251075"/>
    </source>
</evidence>
<feature type="transmembrane region" description="Helical" evidence="7">
    <location>
        <begin position="91"/>
        <end position="111"/>
    </location>
</feature>
<dbReference type="GO" id="GO:0016020">
    <property type="term" value="C:membrane"/>
    <property type="evidence" value="ECO:0007669"/>
    <property type="project" value="TreeGrafter"/>
</dbReference>
<keyword evidence="4 6" id="KW-0862">Zinc</keyword>
<evidence type="ECO:0000256" key="7">
    <source>
        <dbReference type="SAM" id="Phobius"/>
    </source>
</evidence>
<evidence type="ECO:0000256" key="1">
    <source>
        <dbReference type="ARBA" id="ARBA00022670"/>
    </source>
</evidence>
<keyword evidence="10" id="KW-1185">Reference proteome</keyword>
<evidence type="ECO:0000256" key="2">
    <source>
        <dbReference type="ARBA" id="ARBA00022723"/>
    </source>
</evidence>
<dbReference type="AlphaFoldDB" id="A0A364NYF8"/>
<dbReference type="Pfam" id="PF01435">
    <property type="entry name" value="Peptidase_M48"/>
    <property type="match status" value="1"/>
</dbReference>
<evidence type="ECO:0000256" key="3">
    <source>
        <dbReference type="ARBA" id="ARBA00022801"/>
    </source>
</evidence>
<dbReference type="PANTHER" id="PTHR22726">
    <property type="entry name" value="METALLOENDOPEPTIDASE OMA1"/>
    <property type="match status" value="1"/>
</dbReference>
<keyword evidence="5 6" id="KW-0482">Metalloprotease</keyword>
<name>A0A364NYF8_9PROT</name>
<protein>
    <recommendedName>
        <fullName evidence="8">Peptidase M48 domain-containing protein</fullName>
    </recommendedName>
</protein>
<keyword evidence="2" id="KW-0479">Metal-binding</keyword>
<dbReference type="OrthoDB" id="9810445at2"/>
<evidence type="ECO:0000313" key="9">
    <source>
        <dbReference type="EMBL" id="RAU22111.1"/>
    </source>
</evidence>
<keyword evidence="3 6" id="KW-0378">Hydrolase</keyword>
<keyword evidence="1 6" id="KW-0645">Protease</keyword>
<evidence type="ECO:0000259" key="8">
    <source>
        <dbReference type="Pfam" id="PF01435"/>
    </source>
</evidence>
<dbReference type="RefSeq" id="WP_112144405.1">
    <property type="nucleotide sequence ID" value="NZ_PGTO01000006.1"/>
</dbReference>
<comment type="cofactor">
    <cofactor evidence="6">
        <name>Zn(2+)</name>
        <dbReference type="ChEBI" id="CHEBI:29105"/>
    </cofactor>
    <text evidence="6">Binds 1 zinc ion per subunit.</text>
</comment>
<reference evidence="9 10" key="1">
    <citation type="submission" date="2017-11" db="EMBL/GenBank/DDBJ databases">
        <title>Draft genome sequence of magnetotactic bacterium Magnetospirillum kuznetsovii LBB-42.</title>
        <authorList>
            <person name="Grouzdev D.S."/>
            <person name="Rysina M.S."/>
            <person name="Baslerov R.V."/>
            <person name="Koziaeva V."/>
        </authorList>
    </citation>
    <scope>NUCLEOTIDE SEQUENCE [LARGE SCALE GENOMIC DNA]</scope>
    <source>
        <strain evidence="9 10">LBB-42</strain>
    </source>
</reference>
<dbReference type="Proteomes" id="UP000251075">
    <property type="component" value="Unassembled WGS sequence"/>
</dbReference>
<dbReference type="GO" id="GO:0046872">
    <property type="term" value="F:metal ion binding"/>
    <property type="evidence" value="ECO:0007669"/>
    <property type="project" value="UniProtKB-KW"/>
</dbReference>
<comment type="similarity">
    <text evidence="6">Belongs to the peptidase M48 family.</text>
</comment>
<dbReference type="Gene3D" id="3.30.2010.10">
    <property type="entry name" value="Metalloproteases ('zincins'), catalytic domain"/>
    <property type="match status" value="1"/>
</dbReference>
<accession>A0A364NYF8</accession>
<organism evidence="9 10">
    <name type="scientific">Paramagnetospirillum kuznetsovii</name>
    <dbReference type="NCBI Taxonomy" id="2053833"/>
    <lineage>
        <taxon>Bacteria</taxon>
        <taxon>Pseudomonadati</taxon>
        <taxon>Pseudomonadota</taxon>
        <taxon>Alphaproteobacteria</taxon>
        <taxon>Rhodospirillales</taxon>
        <taxon>Magnetospirillaceae</taxon>
        <taxon>Paramagnetospirillum</taxon>
    </lineage>
</organism>
<feature type="domain" description="Peptidase M48" evidence="8">
    <location>
        <begin position="151"/>
        <end position="323"/>
    </location>
</feature>
<dbReference type="PANTHER" id="PTHR22726:SF1">
    <property type="entry name" value="METALLOENDOPEPTIDASE OMA1, MITOCHONDRIAL"/>
    <property type="match status" value="1"/>
</dbReference>
<sequence>MLSDDRSGRFNDGKSAASRKVRLWSLADGVEIRGEDGFLIAVWKTADLVDDGELPGGKGLRMRCKAEPDARLTVEAAVFVRPVAKRGTFHWRIPAAMALGVAVLVGLYLALPNLARQIALVVPLETERGWGNQIAAGFERQMRACRTPEGNEALTRLVERLAAGLPPERRAVNLRVLDNAAVNAIALPGAEIIVFRGLLDQAGDPDELAGVLAHELTHVGERHPAANLIRGIGVGVLATMITGDASGMVASGAATVMAAAYTRDDEAAADRGALRLLKQAGIGSAGFATFFRRLEVLEGGKGLLPAWLSTHPETASRAAAIDAAADPRKLPPSLRDAEWRAVKSICGKAV</sequence>
<dbReference type="GO" id="GO:0004222">
    <property type="term" value="F:metalloendopeptidase activity"/>
    <property type="evidence" value="ECO:0007669"/>
    <property type="project" value="InterPro"/>
</dbReference>
<evidence type="ECO:0000256" key="5">
    <source>
        <dbReference type="ARBA" id="ARBA00023049"/>
    </source>
</evidence>
<evidence type="ECO:0000256" key="4">
    <source>
        <dbReference type="ARBA" id="ARBA00022833"/>
    </source>
</evidence>
<gene>
    <name evidence="9" type="ORF">CU669_10570</name>
</gene>